<organism evidence="1 2">
    <name type="scientific">Streptomyces fructofermentans</name>
    <dbReference type="NCBI Taxonomy" id="152141"/>
    <lineage>
        <taxon>Bacteria</taxon>
        <taxon>Bacillati</taxon>
        <taxon>Actinomycetota</taxon>
        <taxon>Actinomycetes</taxon>
        <taxon>Kitasatosporales</taxon>
        <taxon>Streptomycetaceae</taxon>
        <taxon>Streptomyces</taxon>
    </lineage>
</organism>
<gene>
    <name evidence="1" type="ORF">GCM10010515_33040</name>
</gene>
<keyword evidence="2" id="KW-1185">Reference proteome</keyword>
<evidence type="ECO:0000313" key="2">
    <source>
        <dbReference type="Proteomes" id="UP000645555"/>
    </source>
</evidence>
<evidence type="ECO:0000313" key="1">
    <source>
        <dbReference type="EMBL" id="GGX62768.1"/>
    </source>
</evidence>
<accession>A0A918NF74</accession>
<dbReference type="AlphaFoldDB" id="A0A918NF74"/>
<dbReference type="Gene3D" id="3.40.50.1820">
    <property type="entry name" value="alpha/beta hydrolase"/>
    <property type="match status" value="1"/>
</dbReference>
<proteinExistence type="predicted"/>
<evidence type="ECO:0008006" key="3">
    <source>
        <dbReference type="Google" id="ProtNLM"/>
    </source>
</evidence>
<sequence>MSAAQAGGPGADGADRADVKGRPTVVIVPGLRGHVPDHWQTLLADRLTEAGRTVLTVPPLTRDPLSLEARVAALDDVVARAGGPVLLVAHSAGVLITVHWAQRHTAEVAGALLAAPPDFGTPLPEGYPTPEELDKYGWTPVPRDPLPFPSIVAAGSNDPLASFDEVAALADDWGSRLVALGEVGHLNPASGHGEWSRAEILVRALDRG</sequence>
<dbReference type="EMBL" id="BMWD01000010">
    <property type="protein sequence ID" value="GGX62768.1"/>
    <property type="molecule type" value="Genomic_DNA"/>
</dbReference>
<name>A0A918NF74_9ACTN</name>
<dbReference type="SUPFAM" id="SSF53474">
    <property type="entry name" value="alpha/beta-Hydrolases"/>
    <property type="match status" value="1"/>
</dbReference>
<dbReference type="RefSeq" id="WP_190036261.1">
    <property type="nucleotide sequence ID" value="NZ_BMWD01000010.1"/>
</dbReference>
<reference evidence="1" key="1">
    <citation type="journal article" date="2014" name="Int. J. Syst. Evol. Microbiol.">
        <title>Complete genome sequence of Corynebacterium casei LMG S-19264T (=DSM 44701T), isolated from a smear-ripened cheese.</title>
        <authorList>
            <consortium name="US DOE Joint Genome Institute (JGI-PGF)"/>
            <person name="Walter F."/>
            <person name="Albersmeier A."/>
            <person name="Kalinowski J."/>
            <person name="Ruckert C."/>
        </authorList>
    </citation>
    <scope>NUCLEOTIDE SEQUENCE</scope>
    <source>
        <strain evidence="1">JCM 4956</strain>
    </source>
</reference>
<dbReference type="InterPro" id="IPR010662">
    <property type="entry name" value="RBBP9/YdeN"/>
</dbReference>
<dbReference type="Proteomes" id="UP000645555">
    <property type="component" value="Unassembled WGS sequence"/>
</dbReference>
<dbReference type="GO" id="GO:0016787">
    <property type="term" value="F:hydrolase activity"/>
    <property type="evidence" value="ECO:0007669"/>
    <property type="project" value="InterPro"/>
</dbReference>
<comment type="caution">
    <text evidence="1">The sequence shown here is derived from an EMBL/GenBank/DDBJ whole genome shotgun (WGS) entry which is preliminary data.</text>
</comment>
<protein>
    <recommendedName>
        <fullName evidence="3">Alpha/beta hydrolase</fullName>
    </recommendedName>
</protein>
<reference evidence="1" key="2">
    <citation type="submission" date="2020-09" db="EMBL/GenBank/DDBJ databases">
        <authorList>
            <person name="Sun Q."/>
            <person name="Ohkuma M."/>
        </authorList>
    </citation>
    <scope>NUCLEOTIDE SEQUENCE</scope>
    <source>
        <strain evidence="1">JCM 4956</strain>
    </source>
</reference>
<dbReference type="InterPro" id="IPR029058">
    <property type="entry name" value="AB_hydrolase_fold"/>
</dbReference>
<dbReference type="Pfam" id="PF06821">
    <property type="entry name" value="Ser_hydrolase"/>
    <property type="match status" value="1"/>
</dbReference>